<reference evidence="2 3" key="1">
    <citation type="submission" date="2016-10" db="EMBL/GenBank/DDBJ databases">
        <authorList>
            <person name="Cai Z."/>
        </authorList>
    </citation>
    <scope>NUCLEOTIDE SEQUENCE [LARGE SCALE GENOMIC DNA]</scope>
</reference>
<dbReference type="AlphaFoldDB" id="A0A383V4E0"/>
<feature type="compositionally biased region" description="Polar residues" evidence="1">
    <location>
        <begin position="51"/>
        <end position="74"/>
    </location>
</feature>
<dbReference type="EMBL" id="FNXT01000027">
    <property type="protein sequence ID" value="SZX59803.1"/>
    <property type="molecule type" value="Genomic_DNA"/>
</dbReference>
<gene>
    <name evidence="2" type="ORF">BQ4739_LOCUS410</name>
</gene>
<organism evidence="2 3">
    <name type="scientific">Tetradesmus obliquus</name>
    <name type="common">Green alga</name>
    <name type="synonym">Acutodesmus obliquus</name>
    <dbReference type="NCBI Taxonomy" id="3088"/>
    <lineage>
        <taxon>Eukaryota</taxon>
        <taxon>Viridiplantae</taxon>
        <taxon>Chlorophyta</taxon>
        <taxon>core chlorophytes</taxon>
        <taxon>Chlorophyceae</taxon>
        <taxon>CS clade</taxon>
        <taxon>Sphaeropleales</taxon>
        <taxon>Scenedesmaceae</taxon>
        <taxon>Tetradesmus</taxon>
    </lineage>
</organism>
<protein>
    <submittedName>
        <fullName evidence="2">Uncharacterized protein</fullName>
    </submittedName>
</protein>
<keyword evidence="3" id="KW-1185">Reference proteome</keyword>
<dbReference type="Proteomes" id="UP000256970">
    <property type="component" value="Unassembled WGS sequence"/>
</dbReference>
<sequence>MQLVLSNAVNCVALASDAPQPEAVSRQASCKCQQCPAGGGDSAGKKKKLSTKQPRQQHDSNLYESAPTEQASGLQAMVTSSITKISNDDPEGVQELEDVLLRQLWLHSGVCCFCQGS</sequence>
<evidence type="ECO:0000313" key="2">
    <source>
        <dbReference type="EMBL" id="SZX59803.1"/>
    </source>
</evidence>
<accession>A0A383V4E0</accession>
<feature type="region of interest" description="Disordered" evidence="1">
    <location>
        <begin position="36"/>
        <end position="74"/>
    </location>
</feature>
<name>A0A383V4E0_TETOB</name>
<evidence type="ECO:0000256" key="1">
    <source>
        <dbReference type="SAM" id="MobiDB-lite"/>
    </source>
</evidence>
<evidence type="ECO:0000313" key="3">
    <source>
        <dbReference type="Proteomes" id="UP000256970"/>
    </source>
</evidence>
<proteinExistence type="predicted"/>